<feature type="binding site" evidence="5">
    <location>
        <position position="172"/>
    </location>
    <ligand>
        <name>S-adenosyl-L-methionine</name>
        <dbReference type="ChEBI" id="CHEBI:59789"/>
    </ligand>
</feature>
<dbReference type="GO" id="GO:0003723">
    <property type="term" value="F:RNA binding"/>
    <property type="evidence" value="ECO:0007669"/>
    <property type="project" value="UniProtKB-UniRule"/>
</dbReference>
<dbReference type="SUPFAM" id="SSF53335">
    <property type="entry name" value="S-adenosyl-L-methionine-dependent methyltransferases"/>
    <property type="match status" value="1"/>
</dbReference>
<dbReference type="GO" id="GO:0001510">
    <property type="term" value="P:RNA methylation"/>
    <property type="evidence" value="ECO:0007669"/>
    <property type="project" value="InterPro"/>
</dbReference>
<evidence type="ECO:0000256" key="4">
    <source>
        <dbReference type="ARBA" id="ARBA00022884"/>
    </source>
</evidence>
<keyword evidence="3 5" id="KW-0949">S-adenosyl-L-methionine</keyword>
<dbReference type="InterPro" id="IPR023267">
    <property type="entry name" value="RCMT"/>
</dbReference>
<dbReference type="InterPro" id="IPR049560">
    <property type="entry name" value="MeTrfase_RsmB-F_NOP2_cat"/>
</dbReference>
<evidence type="ECO:0000313" key="7">
    <source>
        <dbReference type="EMBL" id="KXB05570.1"/>
    </source>
</evidence>
<dbReference type="Gene3D" id="3.30.70.1170">
    <property type="entry name" value="Sun protein, domain 3"/>
    <property type="match status" value="1"/>
</dbReference>
<keyword evidence="1 5" id="KW-0489">Methyltransferase</keyword>
<reference evidence="7 8" key="1">
    <citation type="journal article" date="2016" name="Sci. Rep.">
        <title>Metabolic traits of an uncultured archaeal lineage -MSBL1- from brine pools of the Red Sea.</title>
        <authorList>
            <person name="Mwirichia R."/>
            <person name="Alam I."/>
            <person name="Rashid M."/>
            <person name="Vinu M."/>
            <person name="Ba-Alawi W."/>
            <person name="Anthony Kamau A."/>
            <person name="Kamanda Ngugi D."/>
            <person name="Goker M."/>
            <person name="Klenk H.P."/>
            <person name="Bajic V."/>
            <person name="Stingl U."/>
        </authorList>
    </citation>
    <scope>NUCLEOTIDE SEQUENCE [LARGE SCALE GENOMIC DNA]</scope>
    <source>
        <strain evidence="7">SCGC-AAA382A13</strain>
    </source>
</reference>
<dbReference type="PRINTS" id="PR02008">
    <property type="entry name" value="RCMTFAMILY"/>
</dbReference>
<dbReference type="GO" id="GO:0008757">
    <property type="term" value="F:S-adenosylmethionine-dependent methyltransferase activity"/>
    <property type="evidence" value="ECO:0007669"/>
    <property type="project" value="InterPro"/>
</dbReference>
<evidence type="ECO:0000256" key="5">
    <source>
        <dbReference type="PROSITE-ProRule" id="PRU01023"/>
    </source>
</evidence>
<comment type="caution">
    <text evidence="7">The sequence shown here is derived from an EMBL/GenBank/DDBJ whole genome shotgun (WGS) entry which is preliminary data.</text>
</comment>
<dbReference type="InterPro" id="IPR029063">
    <property type="entry name" value="SAM-dependent_MTases_sf"/>
</dbReference>
<feature type="binding site" evidence="5">
    <location>
        <position position="129"/>
    </location>
    <ligand>
        <name>S-adenosyl-L-methionine</name>
        <dbReference type="ChEBI" id="CHEBI:59789"/>
    </ligand>
</feature>
<dbReference type="GO" id="GO:0008173">
    <property type="term" value="F:RNA methyltransferase activity"/>
    <property type="evidence" value="ECO:0007669"/>
    <property type="project" value="InterPro"/>
</dbReference>
<dbReference type="Proteomes" id="UP000070311">
    <property type="component" value="Unassembled WGS sequence"/>
</dbReference>
<evidence type="ECO:0000313" key="8">
    <source>
        <dbReference type="Proteomes" id="UP000070311"/>
    </source>
</evidence>
<dbReference type="Pfam" id="PF01189">
    <property type="entry name" value="Methyltr_RsmB-F"/>
    <property type="match status" value="1"/>
</dbReference>
<comment type="similarity">
    <text evidence="5">Belongs to the class I-like SAM-binding methyltransferase superfamily. RsmB/NOP family.</text>
</comment>
<gene>
    <name evidence="7" type="ORF">AKJ50_00590</name>
</gene>
<dbReference type="PANTHER" id="PTHR22807:SF30">
    <property type="entry name" value="28S RRNA (CYTOSINE(4447)-C(5))-METHYLTRANSFERASE-RELATED"/>
    <property type="match status" value="1"/>
</dbReference>
<dbReference type="InterPro" id="IPR011023">
    <property type="entry name" value="Nop2p"/>
</dbReference>
<keyword evidence="4 5" id="KW-0694">RNA-binding</keyword>
<evidence type="ECO:0000256" key="2">
    <source>
        <dbReference type="ARBA" id="ARBA00022679"/>
    </source>
</evidence>
<evidence type="ECO:0000256" key="3">
    <source>
        <dbReference type="ARBA" id="ARBA00022691"/>
    </source>
</evidence>
<dbReference type="InterPro" id="IPR001678">
    <property type="entry name" value="MeTrfase_RsmB-F_NOP2_dom"/>
</dbReference>
<organism evidence="7 8">
    <name type="scientific">candidate division MSBL1 archaeon SCGC-AAA382A13</name>
    <dbReference type="NCBI Taxonomy" id="1698279"/>
    <lineage>
        <taxon>Archaea</taxon>
        <taxon>Methanobacteriati</taxon>
        <taxon>Methanobacteriota</taxon>
        <taxon>candidate division MSBL1</taxon>
    </lineage>
</organism>
<feature type="domain" description="SAM-dependent MTase RsmB/NOP-type" evidence="6">
    <location>
        <begin position="17"/>
        <end position="294"/>
    </location>
</feature>
<dbReference type="NCBIfam" id="TIGR00446">
    <property type="entry name" value="nop2p"/>
    <property type="match status" value="1"/>
</dbReference>
<evidence type="ECO:0000259" key="6">
    <source>
        <dbReference type="PROSITE" id="PS51686"/>
    </source>
</evidence>
<keyword evidence="2 5" id="KW-0808">Transferase</keyword>
<dbReference type="PROSITE" id="PS51686">
    <property type="entry name" value="SAM_MT_RSMB_NOP"/>
    <property type="match status" value="1"/>
</dbReference>
<dbReference type="PANTHER" id="PTHR22807">
    <property type="entry name" value="NOP2 YEAST -RELATED NOL1/NOP2/FMU SUN DOMAIN-CONTAINING"/>
    <property type="match status" value="1"/>
</dbReference>
<dbReference type="GO" id="GO:0006396">
    <property type="term" value="P:RNA processing"/>
    <property type="evidence" value="ECO:0007669"/>
    <property type="project" value="InterPro"/>
</dbReference>
<feature type="binding site" evidence="5">
    <location>
        <begin position="105"/>
        <end position="111"/>
    </location>
    <ligand>
        <name>S-adenosyl-L-methionine</name>
        <dbReference type="ChEBI" id="CHEBI:59789"/>
    </ligand>
</feature>
<sequence length="295" mass="33074">MNKMDRYKHIVPDFEEFKKIIQIGSPFDIRVNTIKSSAGEVKDFLKRCGLEFEQRGWNKNFLKLSDNPSKTLFHWLGNFYIQESVSGIPSLALAPESGDEVLDLCAAPGSKTTQISAMMGAEGVIVANDDKKNRVRSLLSNIYRMGCVNVKVTQKDGRDFPGSAEFDKIIVDVPCSAEGNARDQESLKNGANLENIKKLSNLQEQLLRKAFQLCKSGGTIVYSTCTFAPEENEFVVSKFLNRGKLIDPEFEFNHSKGITKWEGKKLDSEVSKCVRVYPHQLNSGGIFLAKFKKET</sequence>
<name>A0A133VGL0_9EURY</name>
<dbReference type="AlphaFoldDB" id="A0A133VGL0"/>
<evidence type="ECO:0000256" key="1">
    <source>
        <dbReference type="ARBA" id="ARBA00022603"/>
    </source>
</evidence>
<feature type="binding site" evidence="5">
    <location>
        <position position="156"/>
    </location>
    <ligand>
        <name>S-adenosyl-L-methionine</name>
        <dbReference type="ChEBI" id="CHEBI:59789"/>
    </ligand>
</feature>
<proteinExistence type="inferred from homology"/>
<accession>A0A133VGL0</accession>
<dbReference type="Gene3D" id="3.40.50.150">
    <property type="entry name" value="Vaccinia Virus protein VP39"/>
    <property type="match status" value="1"/>
</dbReference>
<dbReference type="EMBL" id="LHYD01000006">
    <property type="protein sequence ID" value="KXB05570.1"/>
    <property type="molecule type" value="Genomic_DNA"/>
</dbReference>
<keyword evidence="8" id="KW-1185">Reference proteome</keyword>
<feature type="active site" description="Nucleophile" evidence="5">
    <location>
        <position position="225"/>
    </location>
</feature>
<protein>
    <recommendedName>
        <fullName evidence="6">SAM-dependent MTase RsmB/NOP-type domain-containing protein</fullName>
    </recommendedName>
</protein>